<organism evidence="2 3">
    <name type="scientific">Sporothrix stenoceras</name>
    <dbReference type="NCBI Taxonomy" id="5173"/>
    <lineage>
        <taxon>Eukaryota</taxon>
        <taxon>Fungi</taxon>
        <taxon>Dikarya</taxon>
        <taxon>Ascomycota</taxon>
        <taxon>Pezizomycotina</taxon>
        <taxon>Sordariomycetes</taxon>
        <taxon>Sordariomycetidae</taxon>
        <taxon>Ophiostomatales</taxon>
        <taxon>Ophiostomataceae</taxon>
        <taxon>Sporothrix</taxon>
    </lineage>
</organism>
<dbReference type="EMBL" id="JAWCUI010000023">
    <property type="protein sequence ID" value="KAL1896298.1"/>
    <property type="molecule type" value="Genomic_DNA"/>
</dbReference>
<evidence type="ECO:0000313" key="3">
    <source>
        <dbReference type="Proteomes" id="UP001583186"/>
    </source>
</evidence>
<comment type="caution">
    <text evidence="2">The sequence shown here is derived from an EMBL/GenBank/DDBJ whole genome shotgun (WGS) entry which is preliminary data.</text>
</comment>
<feature type="compositionally biased region" description="Basic and acidic residues" evidence="1">
    <location>
        <begin position="1"/>
        <end position="10"/>
    </location>
</feature>
<feature type="region of interest" description="Disordered" evidence="1">
    <location>
        <begin position="184"/>
        <end position="280"/>
    </location>
</feature>
<proteinExistence type="predicted"/>
<protein>
    <submittedName>
        <fullName evidence="2">Uncharacterized protein</fullName>
    </submittedName>
</protein>
<keyword evidence="3" id="KW-1185">Reference proteome</keyword>
<feature type="region of interest" description="Disordered" evidence="1">
    <location>
        <begin position="1"/>
        <end position="73"/>
    </location>
</feature>
<feature type="compositionally biased region" description="Basic residues" evidence="1">
    <location>
        <begin position="229"/>
        <end position="247"/>
    </location>
</feature>
<feature type="compositionally biased region" description="Polar residues" evidence="1">
    <location>
        <begin position="30"/>
        <end position="51"/>
    </location>
</feature>
<evidence type="ECO:0000256" key="1">
    <source>
        <dbReference type="SAM" id="MobiDB-lite"/>
    </source>
</evidence>
<evidence type="ECO:0000313" key="2">
    <source>
        <dbReference type="EMBL" id="KAL1896298.1"/>
    </source>
</evidence>
<dbReference type="Proteomes" id="UP001583186">
    <property type="component" value="Unassembled WGS sequence"/>
</dbReference>
<gene>
    <name evidence="2" type="ORF">Sste5346_004681</name>
</gene>
<feature type="region of interest" description="Disordered" evidence="1">
    <location>
        <begin position="86"/>
        <end position="106"/>
    </location>
</feature>
<accession>A0ABR3Z6U6</accession>
<name>A0ABR3Z6U6_9PEZI</name>
<feature type="compositionally biased region" description="Low complexity" evidence="1">
    <location>
        <begin position="52"/>
        <end position="67"/>
    </location>
</feature>
<reference evidence="2 3" key="1">
    <citation type="journal article" date="2024" name="IMA Fungus">
        <title>IMA Genome - F19 : A genome assembly and annotation guide to empower mycologists, including annotated draft genome sequences of Ceratocystis pirilliformis, Diaporthe australafricana, Fusarium ophioides, Paecilomyces lecythidis, and Sporothrix stenoceras.</title>
        <authorList>
            <person name="Aylward J."/>
            <person name="Wilson A.M."/>
            <person name="Visagie C.M."/>
            <person name="Spraker J."/>
            <person name="Barnes I."/>
            <person name="Buitendag C."/>
            <person name="Ceriani C."/>
            <person name="Del Mar Angel L."/>
            <person name="du Plessis D."/>
            <person name="Fuchs T."/>
            <person name="Gasser K."/>
            <person name="Kramer D."/>
            <person name="Li W."/>
            <person name="Munsamy K."/>
            <person name="Piso A."/>
            <person name="Price J.L."/>
            <person name="Sonnekus B."/>
            <person name="Thomas C."/>
            <person name="van der Nest A."/>
            <person name="van Dijk A."/>
            <person name="van Heerden A."/>
            <person name="van Vuuren N."/>
            <person name="Yilmaz N."/>
            <person name="Duong T.A."/>
            <person name="van der Merwe N.A."/>
            <person name="Wingfield M.J."/>
            <person name="Wingfield B.D."/>
        </authorList>
    </citation>
    <scope>NUCLEOTIDE SEQUENCE [LARGE SCALE GENOMIC DNA]</scope>
    <source>
        <strain evidence="2 3">CMW 5346</strain>
    </source>
</reference>
<sequence>MEFETEREISHPAASNHGQHNGTGRDDSEGTNGSILSSTSRRASQNYSSNGETVVNSEYSEVVNSRNTNKVDDGREWLDHELERIHHTGPSHGSGNGNGNSGITSGHLSGGGHILTVSSNAPHDLYAIHSTDSNRIALLNNVLSTHLDTMGGDNEAANYTDRVAYLSASTVTSSAAASSTAAAAAVSSSSRHGPSRRLGKRSRDSSDMDGDTLTGDGSPPPTQDVGRPSKSKSKSKAKAKAKAKAKGKAKETSNDVDAGSPAKKVCSGHQDNQNDDEDLRFVNGCNRYSKNMKTPEPFPHDRPPVSFEDDYRANLAISMQGATGEEDMPPITQAEQSSAVPLHQVPSTPPMRPLPAIPTAAPTTQTMPTAPSEPVMQPFGTTQPPMLHPDQTQQQHIRSYQSMQNMHAMRALQDMQTMGAMHGMQAMHPIPPQGLPTPTYDNNSAYMGYTFVPPQTSQHHGHQQHSFCGHGGLQSPDDEFIAIDNCLDMSTAPGIPMDFTDPDEIQRIMGFCENLGGSTHAVFDSMDDFQWI</sequence>